<dbReference type="RefSeq" id="WP_183541997.1">
    <property type="nucleotide sequence ID" value="NZ_BMQT01000001.1"/>
</dbReference>
<feature type="transmembrane region" description="Helical" evidence="1">
    <location>
        <begin position="83"/>
        <end position="103"/>
    </location>
</feature>
<reference evidence="2 3" key="1">
    <citation type="submission" date="2020-08" db="EMBL/GenBank/DDBJ databases">
        <title>Genomic Encyclopedia of Type Strains, Phase III (KMG-III): the genomes of soil and plant-associated and newly described type strains.</title>
        <authorList>
            <person name="Whitman W."/>
        </authorList>
    </citation>
    <scope>NUCLEOTIDE SEQUENCE [LARGE SCALE GENOMIC DNA]</scope>
    <source>
        <strain evidence="2 3">CECT 3302</strain>
    </source>
</reference>
<keyword evidence="1" id="KW-0472">Membrane</keyword>
<feature type="transmembrane region" description="Helical" evidence="1">
    <location>
        <begin position="109"/>
        <end position="127"/>
    </location>
</feature>
<evidence type="ECO:0000313" key="2">
    <source>
        <dbReference type="EMBL" id="MBB3087631.1"/>
    </source>
</evidence>
<dbReference type="Proteomes" id="UP000577707">
    <property type="component" value="Unassembled WGS sequence"/>
</dbReference>
<accession>A0A7W5A0W6</accession>
<gene>
    <name evidence="2" type="ORF">FHS12_000554</name>
</gene>
<dbReference type="AlphaFoldDB" id="A0A7W5A0W6"/>
<dbReference type="EMBL" id="JACHXG010000001">
    <property type="protein sequence ID" value="MBB3087631.1"/>
    <property type="molecule type" value="Genomic_DNA"/>
</dbReference>
<sequence>MISTPGDVGRGLQHLGHPRVWGAVIGGVGGSVFVHANRGELPAAVSMGALLVWAGALAVFVWAVLITPRLFVPPGPLPRSAGWVYLGSVAGMLLGIQLGRLALEAVERVDVLPCVIVLAVGLHFLPFARAFDTPMFTRLGVLMAVLGVAGLVLGLLWTGTAAAAAAVVTGVVMLLVISQDAWSGRPGLVRA</sequence>
<comment type="caution">
    <text evidence="2">The sequence shown here is derived from an EMBL/GenBank/DDBJ whole genome shotgun (WGS) entry which is preliminary data.</text>
</comment>
<feature type="transmembrane region" description="Helical" evidence="1">
    <location>
        <begin position="50"/>
        <end position="71"/>
    </location>
</feature>
<feature type="transmembrane region" description="Helical" evidence="1">
    <location>
        <begin position="20"/>
        <end position="38"/>
    </location>
</feature>
<evidence type="ECO:0000256" key="1">
    <source>
        <dbReference type="SAM" id="Phobius"/>
    </source>
</evidence>
<feature type="transmembrane region" description="Helical" evidence="1">
    <location>
        <begin position="163"/>
        <end position="182"/>
    </location>
</feature>
<keyword evidence="3" id="KW-1185">Reference proteome</keyword>
<organism evidence="2 3">
    <name type="scientific">Nocardioides albus</name>
    <dbReference type="NCBI Taxonomy" id="1841"/>
    <lineage>
        <taxon>Bacteria</taxon>
        <taxon>Bacillati</taxon>
        <taxon>Actinomycetota</taxon>
        <taxon>Actinomycetes</taxon>
        <taxon>Propionibacteriales</taxon>
        <taxon>Nocardioidaceae</taxon>
        <taxon>Nocardioides</taxon>
    </lineage>
</organism>
<name>A0A7W5A0W6_9ACTN</name>
<keyword evidence="1" id="KW-0812">Transmembrane</keyword>
<feature type="transmembrane region" description="Helical" evidence="1">
    <location>
        <begin position="139"/>
        <end position="157"/>
    </location>
</feature>
<keyword evidence="1" id="KW-1133">Transmembrane helix</keyword>
<evidence type="ECO:0000313" key="3">
    <source>
        <dbReference type="Proteomes" id="UP000577707"/>
    </source>
</evidence>
<protein>
    <submittedName>
        <fullName evidence="2">Uncharacterized protein</fullName>
    </submittedName>
</protein>
<proteinExistence type="predicted"/>